<evidence type="ECO:0000256" key="1">
    <source>
        <dbReference type="SAM" id="MobiDB-lite"/>
    </source>
</evidence>
<organism evidence="2 3">
    <name type="scientific">Candidatus Roizmanbacteria bacterium RIFCSPLOWO2_01_FULL_37_16</name>
    <dbReference type="NCBI Taxonomy" id="1802058"/>
    <lineage>
        <taxon>Bacteria</taxon>
        <taxon>Candidatus Roizmaniibacteriota</taxon>
    </lineage>
</organism>
<feature type="region of interest" description="Disordered" evidence="1">
    <location>
        <begin position="1"/>
        <end position="32"/>
    </location>
</feature>
<dbReference type="Pfam" id="PF07759">
    <property type="entry name" value="DUF1615"/>
    <property type="match status" value="1"/>
</dbReference>
<dbReference type="InterPro" id="IPR011673">
    <property type="entry name" value="DUF1615"/>
</dbReference>
<evidence type="ECO:0000313" key="2">
    <source>
        <dbReference type="EMBL" id="OGK44384.1"/>
    </source>
</evidence>
<protein>
    <submittedName>
        <fullName evidence="2">Uncharacterized protein</fullName>
    </submittedName>
</protein>
<name>A0A1F7ILX2_9BACT</name>
<sequence>MEEASSEGSIPSTRPREKLSKEAEKKTNYTPLKGKLSRRDLLKVAAASAGGLALRKYLTEQERSNELTERYSDPLANVIQAIKRQFPEAADWRADSPKWSGAIKKGFAKAGLSTSAENTGVVLTIINALSGFREDPPVFGELPIIRENHLSLLKKQWTGGPMEVNYQFVMDLESISEEEALKRLSSIDDGVYYGIAMLKKISVYYQNIPDEARRLECIFADWNAGEGRSVRAGLQAAVAELSKLPVNNTGLLLLEDVESKKIPVVEAIMTFPDAFGLSREQILTDLNEPTDNIRTTATWQAVESKLGHQIEPVPADLQVPGLIGKLKNLFYNEGTSLGFARNRLQEYKVIRKIMKT</sequence>
<evidence type="ECO:0000313" key="3">
    <source>
        <dbReference type="Proteomes" id="UP000178040"/>
    </source>
</evidence>
<comment type="caution">
    <text evidence="2">The sequence shown here is derived from an EMBL/GenBank/DDBJ whole genome shotgun (WGS) entry which is preliminary data.</text>
</comment>
<gene>
    <name evidence="2" type="ORF">A3B40_04675</name>
</gene>
<dbReference type="Proteomes" id="UP000178040">
    <property type="component" value="Unassembled WGS sequence"/>
</dbReference>
<dbReference type="EMBL" id="MGAI01000029">
    <property type="protein sequence ID" value="OGK44384.1"/>
    <property type="molecule type" value="Genomic_DNA"/>
</dbReference>
<feature type="compositionally biased region" description="Polar residues" evidence="1">
    <location>
        <begin position="1"/>
        <end position="12"/>
    </location>
</feature>
<proteinExistence type="predicted"/>
<dbReference type="AlphaFoldDB" id="A0A1F7ILX2"/>
<accession>A0A1F7ILX2</accession>
<feature type="compositionally biased region" description="Basic and acidic residues" evidence="1">
    <location>
        <begin position="14"/>
        <end position="27"/>
    </location>
</feature>
<reference evidence="2 3" key="1">
    <citation type="journal article" date="2016" name="Nat. Commun.">
        <title>Thousands of microbial genomes shed light on interconnected biogeochemical processes in an aquifer system.</title>
        <authorList>
            <person name="Anantharaman K."/>
            <person name="Brown C.T."/>
            <person name="Hug L.A."/>
            <person name="Sharon I."/>
            <person name="Castelle C.J."/>
            <person name="Probst A.J."/>
            <person name="Thomas B.C."/>
            <person name="Singh A."/>
            <person name="Wilkins M.J."/>
            <person name="Karaoz U."/>
            <person name="Brodie E.L."/>
            <person name="Williams K.H."/>
            <person name="Hubbard S.S."/>
            <person name="Banfield J.F."/>
        </authorList>
    </citation>
    <scope>NUCLEOTIDE SEQUENCE [LARGE SCALE GENOMIC DNA]</scope>
</reference>